<evidence type="ECO:0000256" key="4">
    <source>
        <dbReference type="ARBA" id="ARBA00022679"/>
    </source>
</evidence>
<dbReference type="SUPFAM" id="SSF53790">
    <property type="entry name" value="Tetrapyrrole methylase"/>
    <property type="match status" value="1"/>
</dbReference>
<keyword evidence="5" id="KW-0949">S-adenosyl-L-methionine</keyword>
<dbReference type="Gene3D" id="3.40.50.150">
    <property type="entry name" value="Vaccinia Virus protein VP39"/>
    <property type="match status" value="1"/>
</dbReference>
<feature type="domain" description="Tetrapyrrole methylase" evidence="6">
    <location>
        <begin position="7"/>
        <end position="197"/>
    </location>
</feature>
<name>A0AA42J062_9FIRM</name>
<evidence type="ECO:0000256" key="1">
    <source>
        <dbReference type="ARBA" id="ARBA00004953"/>
    </source>
</evidence>
<evidence type="ECO:0000256" key="3">
    <source>
        <dbReference type="ARBA" id="ARBA00022603"/>
    </source>
</evidence>
<keyword evidence="3" id="KW-0489">Methyltransferase</keyword>
<dbReference type="EMBL" id="JAQIFT010000016">
    <property type="protein sequence ID" value="MDA3730773.1"/>
    <property type="molecule type" value="Genomic_DNA"/>
</dbReference>
<proteinExistence type="predicted"/>
<evidence type="ECO:0000256" key="5">
    <source>
        <dbReference type="ARBA" id="ARBA00022691"/>
    </source>
</evidence>
<dbReference type="PANTHER" id="PTHR43182">
    <property type="entry name" value="COBALT-PRECORRIN-6B C(15)-METHYLTRANSFERASE (DECARBOXYLATING)"/>
    <property type="match status" value="1"/>
</dbReference>
<dbReference type="InterPro" id="IPR035996">
    <property type="entry name" value="4pyrrol_Methylase_sf"/>
</dbReference>
<dbReference type="Proteomes" id="UP001169242">
    <property type="component" value="Unassembled WGS sequence"/>
</dbReference>
<dbReference type="InterPro" id="IPR006365">
    <property type="entry name" value="Cbl_synth_CobL"/>
</dbReference>
<dbReference type="InterPro" id="IPR000878">
    <property type="entry name" value="4pyrrol_Mease"/>
</dbReference>
<dbReference type="SUPFAM" id="SSF53335">
    <property type="entry name" value="S-adenosyl-L-methionine-dependent methyltransferases"/>
    <property type="match status" value="1"/>
</dbReference>
<dbReference type="GO" id="GO:0009236">
    <property type="term" value="P:cobalamin biosynthetic process"/>
    <property type="evidence" value="ECO:0007669"/>
    <property type="project" value="UniProtKB-KW"/>
</dbReference>
<protein>
    <submittedName>
        <fullName evidence="7">Precorrin-6y C5,15-methyltransferase (Decarboxylating) subunit CbiE</fullName>
    </submittedName>
</protein>
<dbReference type="GO" id="GO:0008276">
    <property type="term" value="F:protein methyltransferase activity"/>
    <property type="evidence" value="ECO:0007669"/>
    <property type="project" value="InterPro"/>
</dbReference>
<dbReference type="PIRSF" id="PIRSF036428">
    <property type="entry name" value="CobL"/>
    <property type="match status" value="1"/>
</dbReference>
<organism evidence="7 8">
    <name type="scientific">Holtiella tumoricola</name>
    <dbReference type="NCBI Taxonomy" id="3018743"/>
    <lineage>
        <taxon>Bacteria</taxon>
        <taxon>Bacillati</taxon>
        <taxon>Bacillota</taxon>
        <taxon>Clostridia</taxon>
        <taxon>Lachnospirales</taxon>
        <taxon>Cellulosilyticaceae</taxon>
        <taxon>Holtiella</taxon>
    </lineage>
</organism>
<dbReference type="Pfam" id="PF00590">
    <property type="entry name" value="TP_methylase"/>
    <property type="match status" value="1"/>
</dbReference>
<evidence type="ECO:0000256" key="2">
    <source>
        <dbReference type="ARBA" id="ARBA00022573"/>
    </source>
</evidence>
<accession>A0AA42J062</accession>
<dbReference type="Gene3D" id="3.40.1010.10">
    <property type="entry name" value="Cobalt-precorrin-4 Transmethylase, Domain 1"/>
    <property type="match status" value="1"/>
</dbReference>
<gene>
    <name evidence="7" type="primary">cbiE</name>
    <name evidence="7" type="ORF">PBV87_04575</name>
</gene>
<dbReference type="CDD" id="cd11644">
    <property type="entry name" value="Precorrin-6Y-MT"/>
    <property type="match status" value="1"/>
</dbReference>
<comment type="pathway">
    <text evidence="1">Cofactor biosynthesis; adenosylcobalamin biosynthesis.</text>
</comment>
<dbReference type="AlphaFoldDB" id="A0AA42J062"/>
<evidence type="ECO:0000313" key="8">
    <source>
        <dbReference type="Proteomes" id="UP001169242"/>
    </source>
</evidence>
<dbReference type="NCBIfam" id="TIGR02469">
    <property type="entry name" value="CbiT"/>
    <property type="match status" value="1"/>
</dbReference>
<dbReference type="CDD" id="cd02440">
    <property type="entry name" value="AdoMet_MTases"/>
    <property type="match status" value="1"/>
</dbReference>
<dbReference type="InterPro" id="IPR014777">
    <property type="entry name" value="4pyrrole_Mease_sub1"/>
</dbReference>
<keyword evidence="4" id="KW-0808">Transferase</keyword>
<dbReference type="GO" id="GO:0032259">
    <property type="term" value="P:methylation"/>
    <property type="evidence" value="ECO:0007669"/>
    <property type="project" value="UniProtKB-KW"/>
</dbReference>
<dbReference type="PANTHER" id="PTHR43182:SF1">
    <property type="entry name" value="COBALT-PRECORRIN-7 C(5)-METHYLTRANSFERASE"/>
    <property type="match status" value="1"/>
</dbReference>
<sequence length="415" mass="46119">MDKVIKVIGMGPGNRKFLTGEAMDAVKRCDVLMGPSRLVNEVENLKSQHAASYSCNLSEMKIFLEQYLSDNEIEKESSLIGLLASGDTGFFSIASWIKKEYGAKVKLEFITGVSSLQYFCSRIQRPYSDIHTISVHGRENKVLGEVLTHKTLFVLTGGSCKVQDICKTLQQHGLGHLQVYIGENLSYPEERILEGTATMFVKESFSDLAVILIENEQDHVESCITYGLSDTSFIRGKVPMTKEEIRAICLSKLQLSLEDCIYDIGAGTGSVSIEMARIAKKGFVYALEKKHEAIELIYTNQKHFRISNMKVIEAKCPDGLSDLPTPDKVFIGGSSGELNAILQILLDKNPKVQIVLTAITLETLQEALSCTKHFNLEFNCTQVTVANSKQIGDYNMMMGQNPIFILTLKGKEVYV</sequence>
<dbReference type="InterPro" id="IPR050714">
    <property type="entry name" value="Cobalamin_biosynth_MTase"/>
</dbReference>
<comment type="caution">
    <text evidence="7">The sequence shown here is derived from an EMBL/GenBank/DDBJ whole genome shotgun (WGS) entry which is preliminary data.</text>
</comment>
<dbReference type="InterPro" id="IPR014776">
    <property type="entry name" value="4pyrrole_Mease_sub2"/>
</dbReference>
<dbReference type="RefSeq" id="WP_053984323.1">
    <property type="nucleotide sequence ID" value="NZ_JAQIFT010000016.1"/>
</dbReference>
<dbReference type="Gene3D" id="3.30.950.10">
    <property type="entry name" value="Methyltransferase, Cobalt-precorrin-4 Transmethylase, Domain 2"/>
    <property type="match status" value="1"/>
</dbReference>
<keyword evidence="8" id="KW-1185">Reference proteome</keyword>
<dbReference type="InterPro" id="IPR029063">
    <property type="entry name" value="SAM-dependent_MTases_sf"/>
</dbReference>
<dbReference type="NCBIfam" id="TIGR02467">
    <property type="entry name" value="CbiE"/>
    <property type="match status" value="1"/>
</dbReference>
<evidence type="ECO:0000259" key="6">
    <source>
        <dbReference type="Pfam" id="PF00590"/>
    </source>
</evidence>
<dbReference type="InterPro" id="IPR014008">
    <property type="entry name" value="Cbl_synth_MTase_CbiT"/>
</dbReference>
<dbReference type="InterPro" id="IPR012818">
    <property type="entry name" value="CbiE"/>
</dbReference>
<keyword evidence="2" id="KW-0169">Cobalamin biosynthesis</keyword>
<evidence type="ECO:0000313" key="7">
    <source>
        <dbReference type="EMBL" id="MDA3730773.1"/>
    </source>
</evidence>
<reference evidence="7" key="1">
    <citation type="journal article" date="2023" name="Int. J. Syst. Evol. Microbiol.">
        <title>&lt;i&gt;Holtiella tumoricola&lt;/i&gt; gen. nov. sp. nov., isolated from a human clinical sample.</title>
        <authorList>
            <person name="Allen-Vercoe E."/>
            <person name="Daigneault M.C."/>
            <person name="Vancuren S.J."/>
            <person name="Cochrane K."/>
            <person name="O'Neal L.L."/>
            <person name="Sankaranarayanan K."/>
            <person name="Lawson P.A."/>
        </authorList>
    </citation>
    <scope>NUCLEOTIDE SEQUENCE</scope>
    <source>
        <strain evidence="7">CC70A</strain>
    </source>
</reference>